<sequence>MNELFIVKRKYFYSIIFILLLSIIVGNRGATNDTQGYYDLFKSINDYDLLDYANFYTLTGMEPGIGFIFKFINFFSQSPLVVFSIISFLIFIFYIFIAKNMELNPFVLLFLYIFSSYFIFQQFMQIRQGLSTFIFIYAALLLFDKRFFSAALGFFFAITFHQSAILPVCFSVSVYLFTRFYNINKLRFLTLSFLSLVSSFFVSKYFLLDYLILSSARVESYIDSIYGGQVSLLGFNNIRTAICYYFILFLFLRKFSYLSDKLKFLFLALTVGIGMKFGMMDVDILSGRLTAPFMFVELLLMPYLIQLNFSRGASLLLLFFYSLSLFVPAYFMQIEFLEFLDLYFSPLG</sequence>
<feature type="transmembrane region" description="Helical" evidence="1">
    <location>
        <begin position="103"/>
        <end position="120"/>
    </location>
</feature>
<dbReference type="Proteomes" id="UP001278995">
    <property type="component" value="Unassembled WGS sequence"/>
</dbReference>
<protein>
    <submittedName>
        <fullName evidence="2">EpsG family protein</fullName>
    </submittedName>
</protein>
<name>A0AB35UYV1_9GAMM</name>
<comment type="caution">
    <text evidence="2">The sequence shown here is derived from an EMBL/GenBank/DDBJ whole genome shotgun (WGS) entry which is preliminary data.</text>
</comment>
<feature type="transmembrane region" description="Helical" evidence="1">
    <location>
        <begin position="79"/>
        <end position="97"/>
    </location>
</feature>
<feature type="transmembrane region" description="Helical" evidence="1">
    <location>
        <begin position="50"/>
        <end position="72"/>
    </location>
</feature>
<evidence type="ECO:0000256" key="1">
    <source>
        <dbReference type="SAM" id="Phobius"/>
    </source>
</evidence>
<organism evidence="2 3">
    <name type="scientific">Acinetobacter faecalis</name>
    <dbReference type="NCBI Taxonomy" id="2665161"/>
    <lineage>
        <taxon>Bacteria</taxon>
        <taxon>Pseudomonadati</taxon>
        <taxon>Pseudomonadota</taxon>
        <taxon>Gammaproteobacteria</taxon>
        <taxon>Moraxellales</taxon>
        <taxon>Moraxellaceae</taxon>
        <taxon>Acinetobacter</taxon>
    </lineage>
</organism>
<gene>
    <name evidence="2" type="ORF">SKM51_07685</name>
</gene>
<keyword evidence="1" id="KW-0812">Transmembrane</keyword>
<feature type="transmembrane region" description="Helical" evidence="1">
    <location>
        <begin position="188"/>
        <end position="213"/>
    </location>
</feature>
<accession>A0AB35UYV1</accession>
<dbReference type="RefSeq" id="WP_321099527.1">
    <property type="nucleotide sequence ID" value="NZ_JAXHPL010000035.1"/>
</dbReference>
<feature type="transmembrane region" description="Helical" evidence="1">
    <location>
        <begin position="164"/>
        <end position="181"/>
    </location>
</feature>
<reference evidence="2 3" key="1">
    <citation type="submission" date="2023-11" db="EMBL/GenBank/DDBJ databases">
        <title>The common occurrence of Acinetobacte faecalis in cattle feces and its emended description.</title>
        <authorList>
            <person name="Kyselkova M."/>
            <person name="Xanthopoulou K."/>
            <person name="Shestivska V."/>
            <person name="Spanelova P."/>
            <person name="Maixnerova M."/>
            <person name="Higgins P.G."/>
            <person name="Nemec A."/>
        </authorList>
    </citation>
    <scope>NUCLEOTIDE SEQUENCE [LARGE SCALE GENOMIC DNA]</scope>
    <source>
        <strain evidence="2 3">ANC 7483</strain>
    </source>
</reference>
<dbReference type="AlphaFoldDB" id="A0AB35UYV1"/>
<feature type="transmembrane region" description="Helical" evidence="1">
    <location>
        <begin position="233"/>
        <end position="252"/>
    </location>
</feature>
<feature type="transmembrane region" description="Helical" evidence="1">
    <location>
        <begin position="312"/>
        <end position="331"/>
    </location>
</feature>
<evidence type="ECO:0000313" key="2">
    <source>
        <dbReference type="EMBL" id="MDY6487080.1"/>
    </source>
</evidence>
<dbReference type="Pfam" id="PF14897">
    <property type="entry name" value="EpsG"/>
    <property type="match status" value="1"/>
</dbReference>
<keyword evidence="1" id="KW-1133">Transmembrane helix</keyword>
<feature type="transmembrane region" description="Helical" evidence="1">
    <location>
        <begin position="286"/>
        <end position="305"/>
    </location>
</feature>
<evidence type="ECO:0000313" key="3">
    <source>
        <dbReference type="Proteomes" id="UP001278995"/>
    </source>
</evidence>
<feature type="transmembrane region" description="Helical" evidence="1">
    <location>
        <begin position="132"/>
        <end position="158"/>
    </location>
</feature>
<dbReference type="InterPro" id="IPR049458">
    <property type="entry name" value="EpsG-like"/>
</dbReference>
<feature type="transmembrane region" description="Helical" evidence="1">
    <location>
        <begin position="264"/>
        <end position="280"/>
    </location>
</feature>
<proteinExistence type="predicted"/>
<dbReference type="EMBL" id="JAXHPL010000035">
    <property type="protein sequence ID" value="MDY6487080.1"/>
    <property type="molecule type" value="Genomic_DNA"/>
</dbReference>
<feature type="transmembrane region" description="Helical" evidence="1">
    <location>
        <begin position="12"/>
        <end position="30"/>
    </location>
</feature>
<keyword evidence="1" id="KW-0472">Membrane</keyword>